<accession>A0AC34R6V9</accession>
<name>A0AC34R6V9_9BILA</name>
<dbReference type="Proteomes" id="UP000887576">
    <property type="component" value="Unplaced"/>
</dbReference>
<protein>
    <submittedName>
        <fullName evidence="2">Uncharacterized protein</fullName>
    </submittedName>
</protein>
<reference evidence="2" key="1">
    <citation type="submission" date="2022-11" db="UniProtKB">
        <authorList>
            <consortium name="WormBaseParasite"/>
        </authorList>
    </citation>
    <scope>IDENTIFICATION</scope>
</reference>
<dbReference type="WBParaSite" id="JU765_v2.g3943.t1">
    <property type="protein sequence ID" value="JU765_v2.g3943.t1"/>
    <property type="gene ID" value="JU765_v2.g3943"/>
</dbReference>
<evidence type="ECO:0000313" key="1">
    <source>
        <dbReference type="Proteomes" id="UP000887576"/>
    </source>
</evidence>
<evidence type="ECO:0000313" key="2">
    <source>
        <dbReference type="WBParaSite" id="JU765_v2.g3943.t1"/>
    </source>
</evidence>
<organism evidence="1 2">
    <name type="scientific">Panagrolaimus sp. JU765</name>
    <dbReference type="NCBI Taxonomy" id="591449"/>
    <lineage>
        <taxon>Eukaryota</taxon>
        <taxon>Metazoa</taxon>
        <taxon>Ecdysozoa</taxon>
        <taxon>Nematoda</taxon>
        <taxon>Chromadorea</taxon>
        <taxon>Rhabditida</taxon>
        <taxon>Tylenchina</taxon>
        <taxon>Panagrolaimomorpha</taxon>
        <taxon>Panagrolaimoidea</taxon>
        <taxon>Panagrolaimidae</taxon>
        <taxon>Panagrolaimus</taxon>
    </lineage>
</organism>
<sequence length="106" mass="11075">MWQPQTKSSNDISGSGYVDKEAGNGMDGLNGMIFESDGGTGAGPVPGAGAGPGAGGRCAIKFAHRFRSSIEYVTRISGLKQKVVMTSIDRFGYVDKKLVIMDASRG</sequence>
<proteinExistence type="predicted"/>